<dbReference type="AlphaFoldDB" id="A0A9N9VZT6"/>
<dbReference type="OrthoDB" id="4268580at2759"/>
<organism evidence="2 3">
    <name type="scientific">Clonostachys rhizophaga</name>
    <dbReference type="NCBI Taxonomy" id="160324"/>
    <lineage>
        <taxon>Eukaryota</taxon>
        <taxon>Fungi</taxon>
        <taxon>Dikarya</taxon>
        <taxon>Ascomycota</taxon>
        <taxon>Pezizomycotina</taxon>
        <taxon>Sordariomycetes</taxon>
        <taxon>Hypocreomycetidae</taxon>
        <taxon>Hypocreales</taxon>
        <taxon>Bionectriaceae</taxon>
        <taxon>Clonostachys</taxon>
    </lineage>
</organism>
<keyword evidence="3" id="KW-1185">Reference proteome</keyword>
<sequence length="128" mass="14037">MTSNLTLLDVPGTSTPFLSQLETDASPAVFINTFVLRSHKDEEDFLANWARDGNHMKSQYGMLSGQLHRSVGPEGNIFVNIAVWESTEAFRKAFSDPEFKKHASGYPEGTIAYPVILSRIAVSGVCTA</sequence>
<gene>
    <name evidence="2" type="ORF">CRHIZ90672A_00009283</name>
</gene>
<proteinExistence type="predicted"/>
<evidence type="ECO:0000313" key="3">
    <source>
        <dbReference type="Proteomes" id="UP000696573"/>
    </source>
</evidence>
<evidence type="ECO:0000313" key="2">
    <source>
        <dbReference type="EMBL" id="CAH0034463.1"/>
    </source>
</evidence>
<dbReference type="Pfam" id="PF03992">
    <property type="entry name" value="ABM"/>
    <property type="match status" value="1"/>
</dbReference>
<dbReference type="Gene3D" id="3.30.70.100">
    <property type="match status" value="1"/>
</dbReference>
<dbReference type="EMBL" id="CABFNQ020000750">
    <property type="protein sequence ID" value="CAH0034463.1"/>
    <property type="molecule type" value="Genomic_DNA"/>
</dbReference>
<comment type="caution">
    <text evidence="2">The sequence shown here is derived from an EMBL/GenBank/DDBJ whole genome shotgun (WGS) entry which is preliminary data.</text>
</comment>
<feature type="domain" description="ABM" evidence="1">
    <location>
        <begin position="42"/>
        <end position="102"/>
    </location>
</feature>
<reference evidence="2" key="1">
    <citation type="submission" date="2021-10" db="EMBL/GenBank/DDBJ databases">
        <authorList>
            <person name="Piombo E."/>
        </authorList>
    </citation>
    <scope>NUCLEOTIDE SEQUENCE</scope>
</reference>
<dbReference type="InterPro" id="IPR007138">
    <property type="entry name" value="ABM_dom"/>
</dbReference>
<protein>
    <recommendedName>
        <fullName evidence="1">ABM domain-containing protein</fullName>
    </recommendedName>
</protein>
<evidence type="ECO:0000259" key="1">
    <source>
        <dbReference type="Pfam" id="PF03992"/>
    </source>
</evidence>
<name>A0A9N9VZT6_9HYPO</name>
<dbReference type="InterPro" id="IPR011008">
    <property type="entry name" value="Dimeric_a/b-barrel"/>
</dbReference>
<accession>A0A9N9VZT6</accession>
<dbReference type="Proteomes" id="UP000696573">
    <property type="component" value="Unassembled WGS sequence"/>
</dbReference>
<dbReference type="SUPFAM" id="SSF54909">
    <property type="entry name" value="Dimeric alpha+beta barrel"/>
    <property type="match status" value="1"/>
</dbReference>